<feature type="compositionally biased region" description="Polar residues" evidence="1">
    <location>
        <begin position="75"/>
        <end position="93"/>
    </location>
</feature>
<feature type="region of interest" description="Disordered" evidence="1">
    <location>
        <begin position="75"/>
        <end position="106"/>
    </location>
</feature>
<reference evidence="2" key="1">
    <citation type="submission" date="2015-04" db="EMBL/GenBank/DDBJ databases">
        <title>The genome sequence of the plant pathogenic Rhizarian Plasmodiophora brassicae reveals insights in its biotrophic life cycle and the origin of chitin synthesis.</title>
        <authorList>
            <person name="Schwelm A."/>
            <person name="Fogelqvist J."/>
            <person name="Knaust A."/>
            <person name="Julke S."/>
            <person name="Lilja T."/>
            <person name="Dhandapani V."/>
            <person name="Bonilla-Rosso G."/>
            <person name="Karlsson M."/>
            <person name="Shevchenko A."/>
            <person name="Choi S.R."/>
            <person name="Kim H.G."/>
            <person name="Park J.Y."/>
            <person name="Lim Y.P."/>
            <person name="Ludwig-Muller J."/>
            <person name="Dixelius C."/>
        </authorList>
    </citation>
    <scope>NUCLEOTIDE SEQUENCE</scope>
    <source>
        <tissue evidence="2">Potato root galls</tissue>
    </source>
</reference>
<evidence type="ECO:0000256" key="1">
    <source>
        <dbReference type="SAM" id="MobiDB-lite"/>
    </source>
</evidence>
<dbReference type="EMBL" id="HACM01004315">
    <property type="protein sequence ID" value="CRZ04757.1"/>
    <property type="molecule type" value="Transcribed_RNA"/>
</dbReference>
<proteinExistence type="predicted"/>
<name>A0A0H5QSU1_9EUKA</name>
<sequence>MKVIKCSSPSRLKTVIVVLAYFVPKSQWDGTGLYRHFGDTLKGYRNQFRAIVFNLAQLDSKVGRIRIRFIHLNPDRSTSGNGQLRTQGRQGRSTLRVETRDALRSG</sequence>
<dbReference type="AlphaFoldDB" id="A0A0H5QSU1"/>
<accession>A0A0H5QSU1</accession>
<evidence type="ECO:0000313" key="2">
    <source>
        <dbReference type="EMBL" id="CRZ04757.1"/>
    </source>
</evidence>
<organism evidence="2">
    <name type="scientific">Spongospora subterranea</name>
    <dbReference type="NCBI Taxonomy" id="70186"/>
    <lineage>
        <taxon>Eukaryota</taxon>
        <taxon>Sar</taxon>
        <taxon>Rhizaria</taxon>
        <taxon>Endomyxa</taxon>
        <taxon>Phytomyxea</taxon>
        <taxon>Plasmodiophorida</taxon>
        <taxon>Plasmodiophoridae</taxon>
        <taxon>Spongospora</taxon>
    </lineage>
</organism>
<protein>
    <submittedName>
        <fullName evidence="2">Uncharacterized protein</fullName>
    </submittedName>
</protein>
<feature type="compositionally biased region" description="Basic and acidic residues" evidence="1">
    <location>
        <begin position="95"/>
        <end position="106"/>
    </location>
</feature>